<feature type="transmembrane region" description="Helical" evidence="1">
    <location>
        <begin position="12"/>
        <end position="35"/>
    </location>
</feature>
<proteinExistence type="predicted"/>
<organism evidence="2 3">
    <name type="scientific">Bacteroides eggerthii</name>
    <dbReference type="NCBI Taxonomy" id="28111"/>
    <lineage>
        <taxon>Bacteria</taxon>
        <taxon>Pseudomonadati</taxon>
        <taxon>Bacteroidota</taxon>
        <taxon>Bacteroidia</taxon>
        <taxon>Bacteroidales</taxon>
        <taxon>Bacteroidaceae</taxon>
        <taxon>Bacteroides</taxon>
    </lineage>
</organism>
<protein>
    <recommendedName>
        <fullName evidence="4">Transmembrane protein</fullName>
    </recommendedName>
</protein>
<keyword evidence="1" id="KW-0812">Transmembrane</keyword>
<keyword evidence="1" id="KW-1133">Transmembrane helix</keyword>
<evidence type="ECO:0008006" key="4">
    <source>
        <dbReference type="Google" id="ProtNLM"/>
    </source>
</evidence>
<reference evidence="2 3" key="1">
    <citation type="submission" date="2020-04" db="EMBL/GenBank/DDBJ databases">
        <authorList>
            <person name="Hitch T.C.A."/>
            <person name="Wylensek D."/>
            <person name="Clavel T."/>
        </authorList>
    </citation>
    <scope>NUCLEOTIDE SEQUENCE [LARGE SCALE GENOMIC DNA]</scope>
    <source>
        <strain evidence="2 3">WCA3-601-WT-5E</strain>
    </source>
</reference>
<sequence>MMAAVTASASVLAHLLPAIFLIRSFAFIIFMYYLAGMPFPVSGAFLQSASTGKVFGKNTGASGEDDFSQKP</sequence>
<gene>
    <name evidence="2" type="ORF">HF841_10530</name>
</gene>
<dbReference type="EMBL" id="JABAGL010000012">
    <property type="protein sequence ID" value="NME86448.1"/>
    <property type="molecule type" value="Genomic_DNA"/>
</dbReference>
<dbReference type="RefSeq" id="WP_168947711.1">
    <property type="nucleotide sequence ID" value="NZ_JABAGL010000012.1"/>
</dbReference>
<dbReference type="Proteomes" id="UP000520291">
    <property type="component" value="Unassembled WGS sequence"/>
</dbReference>
<evidence type="ECO:0000313" key="2">
    <source>
        <dbReference type="EMBL" id="NME86448.1"/>
    </source>
</evidence>
<evidence type="ECO:0000256" key="1">
    <source>
        <dbReference type="SAM" id="Phobius"/>
    </source>
</evidence>
<accession>A0A7X9XIJ0</accession>
<comment type="caution">
    <text evidence="2">The sequence shown here is derived from an EMBL/GenBank/DDBJ whole genome shotgun (WGS) entry which is preliminary data.</text>
</comment>
<keyword evidence="1" id="KW-0472">Membrane</keyword>
<evidence type="ECO:0000313" key="3">
    <source>
        <dbReference type="Proteomes" id="UP000520291"/>
    </source>
</evidence>
<dbReference type="AlphaFoldDB" id="A0A7X9XIJ0"/>
<name>A0A7X9XIJ0_9BACE</name>